<accession>A0A7R9VJ94</accession>
<dbReference type="PANTHER" id="PTHR28617">
    <property type="entry name" value="CILIA- AND FLAGELLA-ASSOCIATED PROTEIN 77"/>
    <property type="match status" value="1"/>
</dbReference>
<dbReference type="EMBL" id="HBEC01030368">
    <property type="protein sequence ID" value="CAD8297457.1"/>
    <property type="molecule type" value="Transcribed_RNA"/>
</dbReference>
<dbReference type="InterPro" id="IPR029147">
    <property type="entry name" value="CFAP77"/>
</dbReference>
<dbReference type="Pfam" id="PF14825">
    <property type="entry name" value="CFAP77"/>
    <property type="match status" value="1"/>
</dbReference>
<proteinExistence type="predicted"/>
<reference evidence="2" key="1">
    <citation type="submission" date="2021-01" db="EMBL/GenBank/DDBJ databases">
        <authorList>
            <person name="Corre E."/>
            <person name="Pelletier E."/>
            <person name="Niang G."/>
            <person name="Scheremetjew M."/>
            <person name="Finn R."/>
            <person name="Kale V."/>
            <person name="Holt S."/>
            <person name="Cochrane G."/>
            <person name="Meng A."/>
            <person name="Brown T."/>
            <person name="Cohen L."/>
        </authorList>
    </citation>
    <scope>NUCLEOTIDE SEQUENCE</scope>
    <source>
        <strain evidence="2">CCMP219</strain>
    </source>
</reference>
<evidence type="ECO:0000256" key="1">
    <source>
        <dbReference type="SAM" id="MobiDB-lite"/>
    </source>
</evidence>
<protein>
    <recommendedName>
        <fullName evidence="3">Flagellar associated protein</fullName>
    </recommendedName>
</protein>
<evidence type="ECO:0000313" key="2">
    <source>
        <dbReference type="EMBL" id="CAD8297457.1"/>
    </source>
</evidence>
<name>A0A7R9VJ94_9CHLO</name>
<evidence type="ECO:0008006" key="3">
    <source>
        <dbReference type="Google" id="ProtNLM"/>
    </source>
</evidence>
<feature type="region of interest" description="Disordered" evidence="1">
    <location>
        <begin position="113"/>
        <end position="133"/>
    </location>
</feature>
<sequence length="257" mass="27493">MADVESFRVGTMRTSMAANQLLAKAELGTVKRTMFSNPPPDHVFGYKAPADPEGAREVTMKWKEHTPSANKAAGTATKPKLDFTAMNKLSAMSGLTKANQQGAFRTTHPVTVKLSDTSTKPGPGLPSDVDPSFTYGMPGTYRSADTVRQKGPYEPPMKYLVQGAYANEWVAEALSKQSSLPSKSYVPPIPTRAAIGHAIGAQQKYLRQPAGGEEWKMTKFRTTPARVTQYMSGTTSATAVAAACKASAAEEAGEAEQ</sequence>
<dbReference type="AlphaFoldDB" id="A0A7R9VJ94"/>
<gene>
    <name evidence="2" type="ORF">CEUR00632_LOCUS14042</name>
</gene>
<dbReference type="PANTHER" id="PTHR28617:SF1">
    <property type="entry name" value="CILIA- AND FLAGELLA-ASSOCIATED PROTEIN 77"/>
    <property type="match status" value="1"/>
</dbReference>
<organism evidence="2">
    <name type="scientific">Chlamydomonas euryale</name>
    <dbReference type="NCBI Taxonomy" id="1486919"/>
    <lineage>
        <taxon>Eukaryota</taxon>
        <taxon>Viridiplantae</taxon>
        <taxon>Chlorophyta</taxon>
        <taxon>core chlorophytes</taxon>
        <taxon>Chlorophyceae</taxon>
        <taxon>CS clade</taxon>
        <taxon>Chlamydomonadales</taxon>
        <taxon>Chlamydomonadaceae</taxon>
        <taxon>Chlamydomonas</taxon>
    </lineage>
</organism>